<evidence type="ECO:0000313" key="2">
    <source>
        <dbReference type="Proteomes" id="UP001595539"/>
    </source>
</evidence>
<sequence length="42" mass="4699">MMKTLFTDRLLVAAAFVWAEAPAVADWLDIVTSLYSIIPNPF</sequence>
<keyword evidence="2" id="KW-1185">Reference proteome</keyword>
<dbReference type="RefSeq" id="WP_377764472.1">
    <property type="nucleotide sequence ID" value="NZ_JBHRXY010000060.1"/>
</dbReference>
<protein>
    <submittedName>
        <fullName evidence="1">Uncharacterized protein</fullName>
    </submittedName>
</protein>
<dbReference type="Proteomes" id="UP001595539">
    <property type="component" value="Unassembled WGS sequence"/>
</dbReference>
<proteinExistence type="predicted"/>
<gene>
    <name evidence="1" type="ORF">ACFOM8_21625</name>
</gene>
<name>A0ABV7UA51_9RHOB</name>
<organism evidence="1 2">
    <name type="scientific">Paracoccus angustae</name>
    <dbReference type="NCBI Taxonomy" id="1671480"/>
    <lineage>
        <taxon>Bacteria</taxon>
        <taxon>Pseudomonadati</taxon>
        <taxon>Pseudomonadota</taxon>
        <taxon>Alphaproteobacteria</taxon>
        <taxon>Rhodobacterales</taxon>
        <taxon>Paracoccaceae</taxon>
        <taxon>Paracoccus</taxon>
    </lineage>
</organism>
<evidence type="ECO:0000313" key="1">
    <source>
        <dbReference type="EMBL" id="MFC3632023.1"/>
    </source>
</evidence>
<dbReference type="EMBL" id="JBHRXY010000060">
    <property type="protein sequence ID" value="MFC3632023.1"/>
    <property type="molecule type" value="Genomic_DNA"/>
</dbReference>
<reference evidence="2" key="1">
    <citation type="journal article" date="2019" name="Int. J. Syst. Evol. Microbiol.">
        <title>The Global Catalogue of Microorganisms (GCM) 10K type strain sequencing project: providing services to taxonomists for standard genome sequencing and annotation.</title>
        <authorList>
            <consortium name="The Broad Institute Genomics Platform"/>
            <consortium name="The Broad Institute Genome Sequencing Center for Infectious Disease"/>
            <person name="Wu L."/>
            <person name="Ma J."/>
        </authorList>
    </citation>
    <scope>NUCLEOTIDE SEQUENCE [LARGE SCALE GENOMIC DNA]</scope>
    <source>
        <strain evidence="2">KCTC 42473</strain>
    </source>
</reference>
<accession>A0ABV7UA51</accession>
<comment type="caution">
    <text evidence="1">The sequence shown here is derived from an EMBL/GenBank/DDBJ whole genome shotgun (WGS) entry which is preliminary data.</text>
</comment>